<dbReference type="PROSITE" id="PS51186">
    <property type="entry name" value="GNAT"/>
    <property type="match status" value="1"/>
</dbReference>
<dbReference type="InterPro" id="IPR050832">
    <property type="entry name" value="Bact_Acetyltransf"/>
</dbReference>
<evidence type="ECO:0000313" key="4">
    <source>
        <dbReference type="EMBL" id="MFD1320217.1"/>
    </source>
</evidence>
<proteinExistence type="predicted"/>
<keyword evidence="2" id="KW-0012">Acyltransferase</keyword>
<reference evidence="5" key="1">
    <citation type="journal article" date="2019" name="Int. J. Syst. Evol. Microbiol.">
        <title>The Global Catalogue of Microorganisms (GCM) 10K type strain sequencing project: providing services to taxonomists for standard genome sequencing and annotation.</title>
        <authorList>
            <consortium name="The Broad Institute Genomics Platform"/>
            <consortium name="The Broad Institute Genome Sequencing Center for Infectious Disease"/>
            <person name="Wu L."/>
            <person name="Ma J."/>
        </authorList>
    </citation>
    <scope>NUCLEOTIDE SEQUENCE [LARGE SCALE GENOMIC DNA]</scope>
    <source>
        <strain evidence="5">JCM 31037</strain>
    </source>
</reference>
<dbReference type="RefSeq" id="WP_377566976.1">
    <property type="nucleotide sequence ID" value="NZ_JBHTMP010000003.1"/>
</dbReference>
<dbReference type="Pfam" id="PF00583">
    <property type="entry name" value="Acetyltransf_1"/>
    <property type="match status" value="1"/>
</dbReference>
<dbReference type="Gene3D" id="3.40.630.30">
    <property type="match status" value="1"/>
</dbReference>
<dbReference type="EMBL" id="JBHTMP010000003">
    <property type="protein sequence ID" value="MFD1320217.1"/>
    <property type="molecule type" value="Genomic_DNA"/>
</dbReference>
<gene>
    <name evidence="4" type="ORF">ACFQ4H_03835</name>
</gene>
<feature type="domain" description="N-acetyltransferase" evidence="3">
    <location>
        <begin position="22"/>
        <end position="163"/>
    </location>
</feature>
<dbReference type="InterPro" id="IPR000182">
    <property type="entry name" value="GNAT_dom"/>
</dbReference>
<sequence length="163" mass="18059">MTAVSMPLSITIVSPDDEQSRAVLRAYYHDIVGRYHGRPVTEAEIDAVLVEEPSDDLQLPDGLFWVAGEGTTVVGCAGLRLLPDGVGEVKRVFVTHQARGRGIASRLLAEVERVARARGLSRLRLDTRDDLVEARRLYAKHGYRPIPAFNDDPYAAHWLGKDL</sequence>
<keyword evidence="5" id="KW-1185">Reference proteome</keyword>
<accession>A0ABW3Y6Z5</accession>
<evidence type="ECO:0000313" key="5">
    <source>
        <dbReference type="Proteomes" id="UP001597260"/>
    </source>
</evidence>
<dbReference type="Proteomes" id="UP001597260">
    <property type="component" value="Unassembled WGS sequence"/>
</dbReference>
<dbReference type="CDD" id="cd04301">
    <property type="entry name" value="NAT_SF"/>
    <property type="match status" value="1"/>
</dbReference>
<organism evidence="4 5">
    <name type="scientific">Micromonospora sonneratiae</name>
    <dbReference type="NCBI Taxonomy" id="1184706"/>
    <lineage>
        <taxon>Bacteria</taxon>
        <taxon>Bacillati</taxon>
        <taxon>Actinomycetota</taxon>
        <taxon>Actinomycetes</taxon>
        <taxon>Micromonosporales</taxon>
        <taxon>Micromonosporaceae</taxon>
        <taxon>Micromonospora</taxon>
    </lineage>
</organism>
<evidence type="ECO:0000256" key="1">
    <source>
        <dbReference type="ARBA" id="ARBA00022679"/>
    </source>
</evidence>
<keyword evidence="1" id="KW-0808">Transferase</keyword>
<dbReference type="SUPFAM" id="SSF55729">
    <property type="entry name" value="Acyl-CoA N-acyltransferases (Nat)"/>
    <property type="match status" value="1"/>
</dbReference>
<evidence type="ECO:0000256" key="2">
    <source>
        <dbReference type="ARBA" id="ARBA00023315"/>
    </source>
</evidence>
<dbReference type="PANTHER" id="PTHR43877">
    <property type="entry name" value="AMINOALKYLPHOSPHONATE N-ACETYLTRANSFERASE-RELATED-RELATED"/>
    <property type="match status" value="1"/>
</dbReference>
<dbReference type="InterPro" id="IPR016181">
    <property type="entry name" value="Acyl_CoA_acyltransferase"/>
</dbReference>
<dbReference type="PANTHER" id="PTHR43877:SF2">
    <property type="entry name" value="AMINOALKYLPHOSPHONATE N-ACETYLTRANSFERASE-RELATED"/>
    <property type="match status" value="1"/>
</dbReference>
<name>A0ABW3Y6Z5_9ACTN</name>
<evidence type="ECO:0000259" key="3">
    <source>
        <dbReference type="PROSITE" id="PS51186"/>
    </source>
</evidence>
<protein>
    <submittedName>
        <fullName evidence="4">GNAT family N-acetyltransferase</fullName>
    </submittedName>
</protein>
<comment type="caution">
    <text evidence="4">The sequence shown here is derived from an EMBL/GenBank/DDBJ whole genome shotgun (WGS) entry which is preliminary data.</text>
</comment>